<name>A0AAD4FAR3_9PLEO</name>
<protein>
    <submittedName>
        <fullName evidence="2">Uncharacterized protein</fullName>
    </submittedName>
</protein>
<proteinExistence type="predicted"/>
<dbReference type="AlphaFoldDB" id="A0AAD4FAR3"/>
<reference evidence="2" key="1">
    <citation type="submission" date="2021-07" db="EMBL/GenBank/DDBJ databases">
        <title>Genome Resource of American Ginseng Black Spot Pathogen Alternaria panax.</title>
        <authorList>
            <person name="Qiu C."/>
            <person name="Wang W."/>
            <person name="Liu Z."/>
        </authorList>
    </citation>
    <scope>NUCLEOTIDE SEQUENCE</scope>
    <source>
        <strain evidence="2">BNCC115425</strain>
    </source>
</reference>
<evidence type="ECO:0000256" key="1">
    <source>
        <dbReference type="SAM" id="MobiDB-lite"/>
    </source>
</evidence>
<evidence type="ECO:0000313" key="2">
    <source>
        <dbReference type="EMBL" id="KAG9186332.1"/>
    </source>
</evidence>
<organism evidence="2 3">
    <name type="scientific">Alternaria panax</name>
    <dbReference type="NCBI Taxonomy" id="48097"/>
    <lineage>
        <taxon>Eukaryota</taxon>
        <taxon>Fungi</taxon>
        <taxon>Dikarya</taxon>
        <taxon>Ascomycota</taxon>
        <taxon>Pezizomycotina</taxon>
        <taxon>Dothideomycetes</taxon>
        <taxon>Pleosporomycetidae</taxon>
        <taxon>Pleosporales</taxon>
        <taxon>Pleosporineae</taxon>
        <taxon>Pleosporaceae</taxon>
        <taxon>Alternaria</taxon>
        <taxon>Alternaria sect. Panax</taxon>
    </lineage>
</organism>
<dbReference type="EMBL" id="JAANER010000009">
    <property type="protein sequence ID" value="KAG9186332.1"/>
    <property type="molecule type" value="Genomic_DNA"/>
</dbReference>
<feature type="region of interest" description="Disordered" evidence="1">
    <location>
        <begin position="21"/>
        <end position="54"/>
    </location>
</feature>
<evidence type="ECO:0000313" key="3">
    <source>
        <dbReference type="Proteomes" id="UP001199106"/>
    </source>
</evidence>
<keyword evidence="3" id="KW-1185">Reference proteome</keyword>
<dbReference type="Proteomes" id="UP001199106">
    <property type="component" value="Unassembled WGS sequence"/>
</dbReference>
<comment type="caution">
    <text evidence="2">The sequence shown here is derived from an EMBL/GenBank/DDBJ whole genome shotgun (WGS) entry which is preliminary data.</text>
</comment>
<gene>
    <name evidence="2" type="ORF">G6011_02888</name>
</gene>
<sequence>MALKGLRKSTREWLKATKKQLTKKFGKKSGIPPHMPSSSQDTAHVTAGDTSPRQ</sequence>
<feature type="compositionally biased region" description="Polar residues" evidence="1">
    <location>
        <begin position="36"/>
        <end position="54"/>
    </location>
</feature>
<accession>A0AAD4FAR3</accession>